<dbReference type="GeneID" id="75829083"/>
<dbReference type="EMBL" id="JAGIXG020000024">
    <property type="protein sequence ID" value="KAI6781215.1"/>
    <property type="molecule type" value="Genomic_DNA"/>
</dbReference>
<feature type="active site" description="Proton acceptor" evidence="3">
    <location>
        <position position="625"/>
    </location>
</feature>
<feature type="signal peptide" evidence="5">
    <location>
        <begin position="1"/>
        <end position="20"/>
    </location>
</feature>
<dbReference type="InterPro" id="IPR000172">
    <property type="entry name" value="GMC_OxRdtase_N"/>
</dbReference>
<comment type="cofactor">
    <cofactor evidence="4">
        <name>FAD</name>
        <dbReference type="ChEBI" id="CHEBI:57692"/>
    </cofactor>
</comment>
<evidence type="ECO:0000256" key="5">
    <source>
        <dbReference type="SAM" id="SignalP"/>
    </source>
</evidence>
<evidence type="ECO:0000256" key="3">
    <source>
        <dbReference type="PIRSR" id="PIRSR000137-1"/>
    </source>
</evidence>
<comment type="similarity">
    <text evidence="1">Belongs to the GMC oxidoreductase family.</text>
</comment>
<evidence type="ECO:0000256" key="4">
    <source>
        <dbReference type="PIRSR" id="PIRSR000137-2"/>
    </source>
</evidence>
<dbReference type="AlphaFoldDB" id="A0A9P9Y169"/>
<dbReference type="InterPro" id="IPR036188">
    <property type="entry name" value="FAD/NAD-bd_sf"/>
</dbReference>
<protein>
    <submittedName>
        <fullName evidence="7">GMC oxidoreductase</fullName>
    </submittedName>
</protein>
<dbReference type="InterPro" id="IPR012132">
    <property type="entry name" value="GMC_OxRdtase"/>
</dbReference>
<dbReference type="RefSeq" id="XP_051362071.1">
    <property type="nucleotide sequence ID" value="XM_051506734.1"/>
</dbReference>
<evidence type="ECO:0000256" key="2">
    <source>
        <dbReference type="ARBA" id="ARBA00023180"/>
    </source>
</evidence>
<dbReference type="PROSITE" id="PS00624">
    <property type="entry name" value="GMC_OXRED_2"/>
    <property type="match status" value="1"/>
</dbReference>
<keyword evidence="4" id="KW-0285">Flavoprotein</keyword>
<dbReference type="InterPro" id="IPR007867">
    <property type="entry name" value="GMC_OxRtase_C"/>
</dbReference>
<dbReference type="GO" id="GO:0044550">
    <property type="term" value="P:secondary metabolite biosynthetic process"/>
    <property type="evidence" value="ECO:0007669"/>
    <property type="project" value="TreeGrafter"/>
</dbReference>
<feature type="domain" description="Glucose-methanol-choline oxidoreductase N-terminal" evidence="6">
    <location>
        <begin position="343"/>
        <end position="357"/>
    </location>
</feature>
<evidence type="ECO:0000259" key="6">
    <source>
        <dbReference type="PROSITE" id="PS00624"/>
    </source>
</evidence>
<sequence length="645" mass="69917">MSTRFLSLLSALSYAHVARGGPLLGSILNPLEDALGTIVSGGGLVEGTLGQVGGLLGVDQEFDYVVVGGGTAGNAIGVRLAEAGFSVAIIEAGIFYELGKPVLGSTPAGAFFGVGGKLIDTVPTVDWSFLTEPQAGANNREVHYAQGRCIGGSSALNFMIHHRGSEGSYAQWADLVGDDSYLFDNFLPYFEKSVTLTEPNNDIRRDNVTTVYDTDVFQEPGTGGPIQVGYTNWVSSWATWLEKGLEAVGMERTDGFASGRLMGYHYSQATIRASDQTRSSSAQYVYKAKMSSAKKKLKVFTQTLAKKILFDKNNKATAVEVSMLGALPTYKIKAKKEVIVSAGAFKSPQLLMLSGIGPEATLKEQGIPIVKALEGVGQNMWDHILFGPSYQVDFPTLDKTLHEPVALADALLDYSLKAQGPLSSNVVEFLGWEKLPEEYRKDFSQATREALSWFADDWPEVEHISGNGWIGDFAFPVLQQPLDGKQYATNLGAMVAPLSRGNVTLKSNSPLVPPSINPNWLTHPGDQEVAIAWYRRMREVWDTPELRSIRVGDKEDYPGLENQTDEEILDVVRSSLMTVWHAACTCKMGKEVDSMAVIDSKARVFGVEGLRVVDASAFPLLPPGHPSSTVYALAEKIADAIVNEE</sequence>
<name>A0A9P9Y169_9HYPO</name>
<keyword evidence="2" id="KW-0325">Glycoprotein</keyword>
<dbReference type="GO" id="GO:0050660">
    <property type="term" value="F:flavin adenine dinucleotide binding"/>
    <property type="evidence" value="ECO:0007669"/>
    <property type="project" value="InterPro"/>
</dbReference>
<evidence type="ECO:0000256" key="1">
    <source>
        <dbReference type="ARBA" id="ARBA00010790"/>
    </source>
</evidence>
<dbReference type="GO" id="GO:0016614">
    <property type="term" value="F:oxidoreductase activity, acting on CH-OH group of donors"/>
    <property type="evidence" value="ECO:0007669"/>
    <property type="project" value="InterPro"/>
</dbReference>
<proteinExistence type="inferred from homology"/>
<evidence type="ECO:0000313" key="7">
    <source>
        <dbReference type="EMBL" id="KAI6781215.1"/>
    </source>
</evidence>
<feature type="chain" id="PRO_5040473524" evidence="5">
    <location>
        <begin position="21"/>
        <end position="645"/>
    </location>
</feature>
<reference evidence="7" key="1">
    <citation type="journal article" date="2021" name="J Fungi (Basel)">
        <title>Genomic and Metabolomic Analyses of the Marine Fungus Emericellopsis cladophorae: Insights into Saltwater Adaptability Mechanisms and Its Biosynthetic Potential.</title>
        <authorList>
            <person name="Goncalves M.F.M."/>
            <person name="Hilario S."/>
            <person name="Van de Peer Y."/>
            <person name="Esteves A.C."/>
            <person name="Alves A."/>
        </authorList>
    </citation>
    <scope>NUCLEOTIDE SEQUENCE</scope>
    <source>
        <strain evidence="7">MUM 19.33</strain>
    </source>
</reference>
<dbReference type="PANTHER" id="PTHR11552">
    <property type="entry name" value="GLUCOSE-METHANOL-CHOLINE GMC OXIDOREDUCTASE"/>
    <property type="match status" value="1"/>
</dbReference>
<dbReference type="PANTHER" id="PTHR11552:SF138">
    <property type="entry name" value="DEHYDROGENASE PKFF-RELATED"/>
    <property type="match status" value="1"/>
</dbReference>
<keyword evidence="4" id="KW-0274">FAD</keyword>
<gene>
    <name evidence="7" type="ORF">J7T54_002572</name>
</gene>
<dbReference type="PIRSF" id="PIRSF000137">
    <property type="entry name" value="Alcohol_oxidase"/>
    <property type="match status" value="1"/>
</dbReference>
<evidence type="ECO:0000313" key="8">
    <source>
        <dbReference type="Proteomes" id="UP001055219"/>
    </source>
</evidence>
<keyword evidence="5" id="KW-0732">Signal</keyword>
<dbReference type="Gene3D" id="3.50.50.60">
    <property type="entry name" value="FAD/NAD(P)-binding domain"/>
    <property type="match status" value="1"/>
</dbReference>
<dbReference type="OrthoDB" id="269227at2759"/>
<dbReference type="Pfam" id="PF00732">
    <property type="entry name" value="GMC_oxred_N"/>
    <property type="match status" value="1"/>
</dbReference>
<dbReference type="SUPFAM" id="SSF51905">
    <property type="entry name" value="FAD/NAD(P)-binding domain"/>
    <property type="match status" value="1"/>
</dbReference>
<keyword evidence="8" id="KW-1185">Reference proteome</keyword>
<reference evidence="7" key="2">
    <citation type="submission" date="2022-07" db="EMBL/GenBank/DDBJ databases">
        <authorList>
            <person name="Goncalves M.F.M."/>
            <person name="Hilario S."/>
            <person name="Van De Peer Y."/>
            <person name="Esteves A.C."/>
            <person name="Alves A."/>
        </authorList>
    </citation>
    <scope>NUCLEOTIDE SEQUENCE</scope>
    <source>
        <strain evidence="7">MUM 19.33</strain>
    </source>
</reference>
<dbReference type="Proteomes" id="UP001055219">
    <property type="component" value="Unassembled WGS sequence"/>
</dbReference>
<dbReference type="Gene3D" id="3.30.560.10">
    <property type="entry name" value="Glucose Oxidase, domain 3"/>
    <property type="match status" value="1"/>
</dbReference>
<feature type="binding site" evidence="4">
    <location>
        <begin position="580"/>
        <end position="581"/>
    </location>
    <ligand>
        <name>FAD</name>
        <dbReference type="ChEBI" id="CHEBI:57692"/>
    </ligand>
</feature>
<organism evidence="7 8">
    <name type="scientific">Emericellopsis cladophorae</name>
    <dbReference type="NCBI Taxonomy" id="2686198"/>
    <lineage>
        <taxon>Eukaryota</taxon>
        <taxon>Fungi</taxon>
        <taxon>Dikarya</taxon>
        <taxon>Ascomycota</taxon>
        <taxon>Pezizomycotina</taxon>
        <taxon>Sordariomycetes</taxon>
        <taxon>Hypocreomycetidae</taxon>
        <taxon>Hypocreales</taxon>
        <taxon>Bionectriaceae</taxon>
        <taxon>Emericellopsis</taxon>
    </lineage>
</organism>
<comment type="caution">
    <text evidence="7">The sequence shown here is derived from an EMBL/GenBank/DDBJ whole genome shotgun (WGS) entry which is preliminary data.</text>
</comment>
<feature type="active site" description="Proton donor" evidence="3">
    <location>
        <position position="581"/>
    </location>
</feature>
<dbReference type="Pfam" id="PF05199">
    <property type="entry name" value="GMC_oxred_C"/>
    <property type="match status" value="1"/>
</dbReference>
<dbReference type="SUPFAM" id="SSF54373">
    <property type="entry name" value="FAD-linked reductases, C-terminal domain"/>
    <property type="match status" value="1"/>
</dbReference>
<accession>A0A9P9Y169</accession>